<evidence type="ECO:0000256" key="2">
    <source>
        <dbReference type="ARBA" id="ARBA00022679"/>
    </source>
</evidence>
<dbReference type="InterPro" id="IPR002935">
    <property type="entry name" value="SAM_O-MeTrfase"/>
</dbReference>
<dbReference type="GO" id="GO:0008168">
    <property type="term" value="F:methyltransferase activity"/>
    <property type="evidence" value="ECO:0007669"/>
    <property type="project" value="UniProtKB-KW"/>
</dbReference>
<gene>
    <name evidence="4" type="ORF">GCM10009639_54530</name>
</gene>
<keyword evidence="3" id="KW-0949">S-adenosyl-L-methionine</keyword>
<protein>
    <submittedName>
        <fullName evidence="4">Class I SAM-dependent methyltransferase</fullName>
    </submittedName>
</protein>
<dbReference type="PROSITE" id="PS51682">
    <property type="entry name" value="SAM_OMT_I"/>
    <property type="match status" value="1"/>
</dbReference>
<dbReference type="CDD" id="cd02440">
    <property type="entry name" value="AdoMet_MTases"/>
    <property type="match status" value="1"/>
</dbReference>
<proteinExistence type="predicted"/>
<dbReference type="InterPro" id="IPR050362">
    <property type="entry name" value="Cation-dep_OMT"/>
</dbReference>
<dbReference type="SUPFAM" id="SSF53335">
    <property type="entry name" value="S-adenosyl-L-methionine-dependent methyltransferases"/>
    <property type="match status" value="1"/>
</dbReference>
<dbReference type="Proteomes" id="UP001499863">
    <property type="component" value="Unassembled WGS sequence"/>
</dbReference>
<sequence length="221" mass="23974">MAQQVAATDELLDYIRHVSLRDEPLLAELRAETAGLPAGEAMQVMAEEGQLLALLVGLTGARTILEIGTFTGYSTLCMARALPPAGTLVTCDITDRWPAIGADYWERAGVADRIELRIGDAVETLAKLAAERGPDSFDLVFIDADKVNYPRYYEDSLALLRPGGLLVVDNTLFFGRVADPSHQDADTLGVRELNAALHTDERVEISLLAVADGITLVRKRP</sequence>
<evidence type="ECO:0000256" key="3">
    <source>
        <dbReference type="ARBA" id="ARBA00022691"/>
    </source>
</evidence>
<name>A0ABP4J773_9ACTN</name>
<dbReference type="InterPro" id="IPR029063">
    <property type="entry name" value="SAM-dependent_MTases_sf"/>
</dbReference>
<keyword evidence="5" id="KW-1185">Reference proteome</keyword>
<organism evidence="4 5">
    <name type="scientific">Kitasatospora putterlickiae</name>
    <dbReference type="NCBI Taxonomy" id="221725"/>
    <lineage>
        <taxon>Bacteria</taxon>
        <taxon>Bacillati</taxon>
        <taxon>Actinomycetota</taxon>
        <taxon>Actinomycetes</taxon>
        <taxon>Kitasatosporales</taxon>
        <taxon>Streptomycetaceae</taxon>
        <taxon>Kitasatospora</taxon>
    </lineage>
</organism>
<reference evidence="5" key="1">
    <citation type="journal article" date="2019" name="Int. J. Syst. Evol. Microbiol.">
        <title>The Global Catalogue of Microorganisms (GCM) 10K type strain sequencing project: providing services to taxonomists for standard genome sequencing and annotation.</title>
        <authorList>
            <consortium name="The Broad Institute Genomics Platform"/>
            <consortium name="The Broad Institute Genome Sequencing Center for Infectious Disease"/>
            <person name="Wu L."/>
            <person name="Ma J."/>
        </authorList>
    </citation>
    <scope>NUCLEOTIDE SEQUENCE [LARGE SCALE GENOMIC DNA]</scope>
    <source>
        <strain evidence="5">JCM 12393</strain>
    </source>
</reference>
<comment type="caution">
    <text evidence="4">The sequence shown here is derived from an EMBL/GenBank/DDBJ whole genome shotgun (WGS) entry which is preliminary data.</text>
</comment>
<dbReference type="GO" id="GO:0032259">
    <property type="term" value="P:methylation"/>
    <property type="evidence" value="ECO:0007669"/>
    <property type="project" value="UniProtKB-KW"/>
</dbReference>
<accession>A0ABP4J773</accession>
<evidence type="ECO:0000313" key="4">
    <source>
        <dbReference type="EMBL" id="GAA1406576.1"/>
    </source>
</evidence>
<dbReference type="PANTHER" id="PTHR10509">
    <property type="entry name" value="O-METHYLTRANSFERASE-RELATED"/>
    <property type="match status" value="1"/>
</dbReference>
<dbReference type="Pfam" id="PF01596">
    <property type="entry name" value="Methyltransf_3"/>
    <property type="match status" value="1"/>
</dbReference>
<dbReference type="EMBL" id="BAAAKJ010000313">
    <property type="protein sequence ID" value="GAA1406576.1"/>
    <property type="molecule type" value="Genomic_DNA"/>
</dbReference>
<dbReference type="Gene3D" id="3.40.50.150">
    <property type="entry name" value="Vaccinia Virus protein VP39"/>
    <property type="match status" value="1"/>
</dbReference>
<dbReference type="RefSeq" id="WP_344341638.1">
    <property type="nucleotide sequence ID" value="NZ_BAAAKJ010000313.1"/>
</dbReference>
<keyword evidence="1 4" id="KW-0489">Methyltransferase</keyword>
<keyword evidence="2" id="KW-0808">Transferase</keyword>
<evidence type="ECO:0000313" key="5">
    <source>
        <dbReference type="Proteomes" id="UP001499863"/>
    </source>
</evidence>
<dbReference type="PANTHER" id="PTHR10509:SF14">
    <property type="entry name" value="CAFFEOYL-COA O-METHYLTRANSFERASE 3-RELATED"/>
    <property type="match status" value="1"/>
</dbReference>
<evidence type="ECO:0000256" key="1">
    <source>
        <dbReference type="ARBA" id="ARBA00022603"/>
    </source>
</evidence>